<dbReference type="PANTHER" id="PTHR46821">
    <property type="entry name" value="OS07G0586332 PROTEIN"/>
    <property type="match status" value="1"/>
</dbReference>
<dbReference type="InterPro" id="IPR011009">
    <property type="entry name" value="Kinase-like_dom_sf"/>
</dbReference>
<dbReference type="Pfam" id="PF00069">
    <property type="entry name" value="Pkinase"/>
    <property type="match status" value="1"/>
</dbReference>
<gene>
    <name evidence="4" type="ORF">TRITD_7Av1G265310</name>
</gene>
<feature type="compositionally biased region" description="Polar residues" evidence="1">
    <location>
        <begin position="363"/>
        <end position="382"/>
    </location>
</feature>
<reference evidence="4 5" key="1">
    <citation type="submission" date="2017-09" db="EMBL/GenBank/DDBJ databases">
        <authorList>
            <consortium name="International Durum Wheat Genome Sequencing Consortium (IDWGSC)"/>
            <person name="Milanesi L."/>
        </authorList>
    </citation>
    <scope>NUCLEOTIDE SEQUENCE [LARGE SCALE GENOMIC DNA]</scope>
    <source>
        <strain evidence="5">cv. Svevo</strain>
    </source>
</reference>
<evidence type="ECO:0000313" key="5">
    <source>
        <dbReference type="Proteomes" id="UP000324705"/>
    </source>
</evidence>
<feature type="compositionally biased region" description="Pro residues" evidence="1">
    <location>
        <begin position="1"/>
        <end position="14"/>
    </location>
</feature>
<dbReference type="SMART" id="SM00220">
    <property type="entry name" value="S_TKc"/>
    <property type="match status" value="1"/>
</dbReference>
<dbReference type="InterPro" id="IPR008271">
    <property type="entry name" value="Ser/Thr_kinase_AS"/>
</dbReference>
<feature type="region of interest" description="Disordered" evidence="1">
    <location>
        <begin position="1"/>
        <end position="22"/>
    </location>
</feature>
<dbReference type="GO" id="GO:0004672">
    <property type="term" value="F:protein kinase activity"/>
    <property type="evidence" value="ECO:0007669"/>
    <property type="project" value="InterPro"/>
</dbReference>
<dbReference type="InterPro" id="IPR044576">
    <property type="entry name" value="At4g25390-like"/>
</dbReference>
<dbReference type="OMA" id="SGLWCDV"/>
<dbReference type="Gramene" id="TRITD7Av1G265310.4">
    <property type="protein sequence ID" value="TRITD7Av1G265310.4"/>
    <property type="gene ID" value="TRITD7Av1G265310"/>
</dbReference>
<evidence type="ECO:0000313" key="4">
    <source>
        <dbReference type="EMBL" id="VAI80944.1"/>
    </source>
</evidence>
<feature type="transmembrane region" description="Helical" evidence="2">
    <location>
        <begin position="734"/>
        <end position="754"/>
    </location>
</feature>
<sequence length="759" mass="81416">MPSRQPPLPSPAPLFSPRAHAHAHDRQLRRLHSAAVAASAAAGALVAVAMALALLLLWLRRRRARRREKAKEGKDGALERLSYRKLRRATGAFAPGGKLGQGGFGPVFRGVLPPPRGTGGACGRPVAVKVMDAAGSLQGEREFHNEIVVASHIRAAAEKAASSPGPAADDVEGKAAAPAAAASARDSILLPFAYSMPRRGEGRARRMVLVYDLMPGGSLQDALLGRRCPELVAGWPRRLAVARDVAAALHYLHCVLKPPVVHGDVKPSNVLLDAGLRARLADFGLARVNSDPDPDDKLESGAIAEGTDANENALDGGCDDDVSVVAESTVTTTVDGEVNVAPKSPEVDDGGGGFTLPSPDEAASTSGFDQTSLDSGLNSRSCNGVGSRTGGASGTGSDWWWRQDNAGPSHGGVKDYVMEWIRSEIKKERPKNDWIAGAAATNPGTERKKQKRRAREWWREEYTDELAKKQKRRALAKSRSQQAGLQWWERDIDDDLDGKGRSKWSVVKSWSRRSSSSASNGNGTGNVNGSINWWVNGARSSRDWASGDFVPKSGGAVSSTPSMRGTVCYVAPEYGGGGPLSERCDIYSYGVLLLVLISGRRPLQVSASPMSEFEKASLISWAKHLARVSRLIDLIDPALKDVNQEEALLCITVALLCIQRAPARRPSSEELLRLLSGEGEPPHLPLEFSPSPPGGFHYKSRKKVRTHRLADPLKWQCVKNIDTGCDGLQAGKRYVGFASTLHIVASVLFLGMLLQSSFV</sequence>
<evidence type="ECO:0000256" key="1">
    <source>
        <dbReference type="SAM" id="MobiDB-lite"/>
    </source>
</evidence>
<evidence type="ECO:0000259" key="3">
    <source>
        <dbReference type="PROSITE" id="PS50011"/>
    </source>
</evidence>
<dbReference type="Gene3D" id="3.30.200.20">
    <property type="entry name" value="Phosphorylase Kinase, domain 1"/>
    <property type="match status" value="1"/>
</dbReference>
<accession>A0A9R0ZN19</accession>
<dbReference type="Gene3D" id="1.10.510.10">
    <property type="entry name" value="Transferase(Phosphotransferase) domain 1"/>
    <property type="match status" value="2"/>
</dbReference>
<dbReference type="GO" id="GO:0005524">
    <property type="term" value="F:ATP binding"/>
    <property type="evidence" value="ECO:0007669"/>
    <property type="project" value="InterPro"/>
</dbReference>
<feature type="region of interest" description="Disordered" evidence="1">
    <location>
        <begin position="333"/>
        <end position="413"/>
    </location>
</feature>
<dbReference type="AlphaFoldDB" id="A0A9R0ZN19"/>
<keyword evidence="2" id="KW-1133">Transmembrane helix</keyword>
<evidence type="ECO:0000256" key="2">
    <source>
        <dbReference type="SAM" id="Phobius"/>
    </source>
</evidence>
<organism evidence="4 5">
    <name type="scientific">Triticum turgidum subsp. durum</name>
    <name type="common">Durum wheat</name>
    <name type="synonym">Triticum durum</name>
    <dbReference type="NCBI Taxonomy" id="4567"/>
    <lineage>
        <taxon>Eukaryota</taxon>
        <taxon>Viridiplantae</taxon>
        <taxon>Streptophyta</taxon>
        <taxon>Embryophyta</taxon>
        <taxon>Tracheophyta</taxon>
        <taxon>Spermatophyta</taxon>
        <taxon>Magnoliopsida</taxon>
        <taxon>Liliopsida</taxon>
        <taxon>Poales</taxon>
        <taxon>Poaceae</taxon>
        <taxon>BOP clade</taxon>
        <taxon>Pooideae</taxon>
        <taxon>Triticodae</taxon>
        <taxon>Triticeae</taxon>
        <taxon>Triticinae</taxon>
        <taxon>Triticum</taxon>
    </lineage>
</organism>
<dbReference type="EMBL" id="LT934123">
    <property type="protein sequence ID" value="VAI80944.1"/>
    <property type="molecule type" value="Genomic_DNA"/>
</dbReference>
<dbReference type="PANTHER" id="PTHR46821:SF10">
    <property type="entry name" value="PROTEIN KINASE DOMAIN-CONTAINING PROTEIN"/>
    <property type="match status" value="1"/>
</dbReference>
<feature type="transmembrane region" description="Helical" evidence="2">
    <location>
        <begin position="34"/>
        <end position="59"/>
    </location>
</feature>
<protein>
    <recommendedName>
        <fullName evidence="3">Protein kinase domain-containing protein</fullName>
    </recommendedName>
</protein>
<proteinExistence type="predicted"/>
<feature type="domain" description="Protein kinase" evidence="3">
    <location>
        <begin position="93"/>
        <end position="686"/>
    </location>
</feature>
<keyword evidence="5" id="KW-1185">Reference proteome</keyword>
<dbReference type="Proteomes" id="UP000324705">
    <property type="component" value="Chromosome 7A"/>
</dbReference>
<dbReference type="PROSITE" id="PS50011">
    <property type="entry name" value="PROTEIN_KINASE_DOM"/>
    <property type="match status" value="1"/>
</dbReference>
<dbReference type="InterPro" id="IPR000719">
    <property type="entry name" value="Prot_kinase_dom"/>
</dbReference>
<dbReference type="PROSITE" id="PS00108">
    <property type="entry name" value="PROTEIN_KINASE_ST"/>
    <property type="match status" value="1"/>
</dbReference>
<name>A0A9R0ZN19_TRITD</name>
<keyword evidence="2" id="KW-0812">Transmembrane</keyword>
<dbReference type="SUPFAM" id="SSF56112">
    <property type="entry name" value="Protein kinase-like (PK-like)"/>
    <property type="match status" value="1"/>
</dbReference>
<keyword evidence="2" id="KW-0472">Membrane</keyword>